<accession>A0ABM9HY71</accession>
<gene>
    <name evidence="2" type="ORF">MSZNOR_0909</name>
</gene>
<dbReference type="RefSeq" id="WP_156912911.1">
    <property type="nucleotide sequence ID" value="NZ_OX458333.1"/>
</dbReference>
<dbReference type="Proteomes" id="UP001162030">
    <property type="component" value="Chromosome"/>
</dbReference>
<evidence type="ECO:0000313" key="3">
    <source>
        <dbReference type="Proteomes" id="UP001162030"/>
    </source>
</evidence>
<keyword evidence="3" id="KW-1185">Reference proteome</keyword>
<evidence type="ECO:0000313" key="2">
    <source>
        <dbReference type="EMBL" id="CAI8764607.1"/>
    </source>
</evidence>
<name>A0ABM9HY71_9GAMM</name>
<feature type="region of interest" description="Disordered" evidence="1">
    <location>
        <begin position="82"/>
        <end position="101"/>
    </location>
</feature>
<proteinExistence type="predicted"/>
<protein>
    <submittedName>
        <fullName evidence="2">Uncharacterized protein</fullName>
    </submittedName>
</protein>
<reference evidence="2 3" key="1">
    <citation type="submission" date="2023-03" db="EMBL/GenBank/DDBJ databases">
        <authorList>
            <person name="Pearce D."/>
        </authorList>
    </citation>
    <scope>NUCLEOTIDE SEQUENCE [LARGE SCALE GENOMIC DNA]</scope>
    <source>
        <strain evidence="2">Msz</strain>
    </source>
</reference>
<evidence type="ECO:0000256" key="1">
    <source>
        <dbReference type="SAM" id="MobiDB-lite"/>
    </source>
</evidence>
<organism evidence="2 3">
    <name type="scientific">Methylocaldum szegediense</name>
    <dbReference type="NCBI Taxonomy" id="73780"/>
    <lineage>
        <taxon>Bacteria</taxon>
        <taxon>Pseudomonadati</taxon>
        <taxon>Pseudomonadota</taxon>
        <taxon>Gammaproteobacteria</taxon>
        <taxon>Methylococcales</taxon>
        <taxon>Methylococcaceae</taxon>
        <taxon>Methylocaldum</taxon>
    </lineage>
</organism>
<dbReference type="EMBL" id="OX458333">
    <property type="protein sequence ID" value="CAI8764607.1"/>
    <property type="molecule type" value="Genomic_DNA"/>
</dbReference>
<sequence>MRTSFVWGGLLSLVVSATTSVYGQSEFHALDKLSLQETHIASSRLDDSELGRVEGGLEVVSVSTIPVDLTSQVVMQATLLESTAQASSSSGTENRVDQTTSLIQVCGPPPCSQSLSQTTYSGF</sequence>